<feature type="compositionally biased region" description="Low complexity" evidence="1">
    <location>
        <begin position="67"/>
        <end position="79"/>
    </location>
</feature>
<dbReference type="InterPro" id="IPR015943">
    <property type="entry name" value="WD40/YVTN_repeat-like_dom_sf"/>
</dbReference>
<comment type="caution">
    <text evidence="3">The sequence shown here is derived from an EMBL/GenBank/DDBJ whole genome shotgun (WGS) entry which is preliminary data.</text>
</comment>
<accession>A0A225B4C9</accession>
<sequence>MFFIGAKLFLAGALLGLSAAAHPLETEGESCEAPHRAKAVYFLTNEDLNSVVSIPINLDGTLSGGLTTPTGGNGSSTVNATGGPNGPDALGSQSALTVLENLLFAVNPGSNTLSMMKISEADPTVLTLLGEPAPLPGQFPVTVAASNKNSLVCVGTTGAIAGISCASYTSQGLGEMSPLISFNLNQTSPPSGPLNGVAQTFFSEDETRLFTTVKGDPASNNTGFVSVLPIENFYVYSGAHDIRSSPNGTAVLFGSTVIPGTSTIFSADPSFGAAILQLNPFTDEVSLVSKQIIAGQQATCWAAYSKERQSVFVTDGAVNRLVELSAVDTQIVSIVKLTNGDPGLIDLKVSGRYIYALSPGNGTNPAAVTVVDSFIGRQIQHFLVDGLGASKSSQGMALLE</sequence>
<dbReference type="SUPFAM" id="SSF50969">
    <property type="entry name" value="YVTN repeat-like/Quinoprotein amine dehydrogenase"/>
    <property type="match status" value="1"/>
</dbReference>
<proteinExistence type="predicted"/>
<organism evidence="3 4">
    <name type="scientific">Talaromyces atroroseus</name>
    <dbReference type="NCBI Taxonomy" id="1441469"/>
    <lineage>
        <taxon>Eukaryota</taxon>
        <taxon>Fungi</taxon>
        <taxon>Dikarya</taxon>
        <taxon>Ascomycota</taxon>
        <taxon>Pezizomycotina</taxon>
        <taxon>Eurotiomycetes</taxon>
        <taxon>Eurotiomycetidae</taxon>
        <taxon>Eurotiales</taxon>
        <taxon>Trichocomaceae</taxon>
        <taxon>Talaromyces</taxon>
        <taxon>Talaromyces sect. Trachyspermi</taxon>
    </lineage>
</organism>
<protein>
    <recommendedName>
        <fullName evidence="5">3-carboxymuconate cyclase</fullName>
    </recommendedName>
</protein>
<dbReference type="Gene3D" id="2.130.10.10">
    <property type="entry name" value="YVTN repeat-like/Quinoprotein amine dehydrogenase"/>
    <property type="match status" value="1"/>
</dbReference>
<dbReference type="Proteomes" id="UP000214365">
    <property type="component" value="Unassembled WGS sequence"/>
</dbReference>
<keyword evidence="2" id="KW-0732">Signal</keyword>
<feature type="chain" id="PRO_5012285072" description="3-carboxymuconate cyclase" evidence="2">
    <location>
        <begin position="21"/>
        <end position="400"/>
    </location>
</feature>
<reference evidence="3 4" key="1">
    <citation type="submission" date="2015-06" db="EMBL/GenBank/DDBJ databases">
        <title>Talaromyces atroroseus IBT 11181 draft genome.</title>
        <authorList>
            <person name="Rasmussen K.B."/>
            <person name="Rasmussen S."/>
            <person name="Petersen B."/>
            <person name="Sicheritz-Ponten T."/>
            <person name="Mortensen U.H."/>
            <person name="Thrane U."/>
        </authorList>
    </citation>
    <scope>NUCLEOTIDE SEQUENCE [LARGE SCALE GENOMIC DNA]</scope>
    <source>
        <strain evidence="3 4">IBT 11181</strain>
    </source>
</reference>
<dbReference type="InterPro" id="IPR011044">
    <property type="entry name" value="Quino_amine_DH_bsu"/>
</dbReference>
<feature type="signal peptide" evidence="2">
    <location>
        <begin position="1"/>
        <end position="20"/>
    </location>
</feature>
<name>A0A225B4C9_TALAT</name>
<evidence type="ECO:0000256" key="2">
    <source>
        <dbReference type="SAM" id="SignalP"/>
    </source>
</evidence>
<evidence type="ECO:0000313" key="4">
    <source>
        <dbReference type="Proteomes" id="UP000214365"/>
    </source>
</evidence>
<dbReference type="EMBL" id="LFMY01000003">
    <property type="protein sequence ID" value="OKL61705.1"/>
    <property type="molecule type" value="Genomic_DNA"/>
</dbReference>
<feature type="region of interest" description="Disordered" evidence="1">
    <location>
        <begin position="67"/>
        <end position="91"/>
    </location>
</feature>
<dbReference type="OrthoDB" id="10006285at2759"/>
<evidence type="ECO:0000313" key="3">
    <source>
        <dbReference type="EMBL" id="OKL61705.1"/>
    </source>
</evidence>
<keyword evidence="4" id="KW-1185">Reference proteome</keyword>
<dbReference type="STRING" id="1441469.A0A225B4C9"/>
<gene>
    <name evidence="3" type="ORF">UA08_02171</name>
</gene>
<dbReference type="AlphaFoldDB" id="A0A225B4C9"/>
<evidence type="ECO:0008006" key="5">
    <source>
        <dbReference type="Google" id="ProtNLM"/>
    </source>
</evidence>
<dbReference type="GeneID" id="31001926"/>
<evidence type="ECO:0000256" key="1">
    <source>
        <dbReference type="SAM" id="MobiDB-lite"/>
    </source>
</evidence>
<dbReference type="RefSeq" id="XP_020121826.1">
    <property type="nucleotide sequence ID" value="XM_020264604.1"/>
</dbReference>